<dbReference type="InterPro" id="IPR000653">
    <property type="entry name" value="DegT/StrS_aminotransferase"/>
</dbReference>
<dbReference type="Pfam" id="PF01041">
    <property type="entry name" value="DegT_DnrJ_EryC1"/>
    <property type="match status" value="1"/>
</dbReference>
<evidence type="ECO:0000313" key="5">
    <source>
        <dbReference type="Proteomes" id="UP000178613"/>
    </source>
</evidence>
<dbReference type="InterPro" id="IPR015422">
    <property type="entry name" value="PyrdxlP-dep_Trfase_small"/>
</dbReference>
<dbReference type="EMBL" id="MHUB01000021">
    <property type="protein sequence ID" value="OHA70637.1"/>
    <property type="molecule type" value="Genomic_DNA"/>
</dbReference>
<dbReference type="Gene3D" id="3.40.640.10">
    <property type="entry name" value="Type I PLP-dependent aspartate aminotransferase-like (Major domain)"/>
    <property type="match status" value="1"/>
</dbReference>
<protein>
    <submittedName>
        <fullName evidence="4">UDP-4-amino-4, 6-dideoxy-N-acetyl-beta-L-altrosamine transaminase</fullName>
    </submittedName>
</protein>
<dbReference type="Proteomes" id="UP000178613">
    <property type="component" value="Unassembled WGS sequence"/>
</dbReference>
<reference evidence="4 5" key="1">
    <citation type="journal article" date="2016" name="Nat. Commun.">
        <title>Thousands of microbial genomes shed light on interconnected biogeochemical processes in an aquifer system.</title>
        <authorList>
            <person name="Anantharaman K."/>
            <person name="Brown C.T."/>
            <person name="Hug L.A."/>
            <person name="Sharon I."/>
            <person name="Castelle C.J."/>
            <person name="Probst A.J."/>
            <person name="Thomas B.C."/>
            <person name="Singh A."/>
            <person name="Wilkins M.J."/>
            <person name="Karaoz U."/>
            <person name="Brodie E.L."/>
            <person name="Williams K.H."/>
            <person name="Hubbard S.S."/>
            <person name="Banfield J.F."/>
        </authorList>
    </citation>
    <scope>NUCLEOTIDE SEQUENCE [LARGE SCALE GENOMIC DNA]</scope>
</reference>
<dbReference type="GO" id="GO:0000271">
    <property type="term" value="P:polysaccharide biosynthetic process"/>
    <property type="evidence" value="ECO:0007669"/>
    <property type="project" value="TreeGrafter"/>
</dbReference>
<dbReference type="PANTHER" id="PTHR30244:SF34">
    <property type="entry name" value="DTDP-4-AMINO-4,6-DIDEOXYGALACTOSE TRANSAMINASE"/>
    <property type="match status" value="1"/>
</dbReference>
<feature type="modified residue" description="N6-(pyridoxal phosphate)lysine" evidence="2">
    <location>
        <position position="189"/>
    </location>
</feature>
<feature type="active site" description="Proton acceptor" evidence="1">
    <location>
        <position position="189"/>
    </location>
</feature>
<dbReference type="CDD" id="cd00616">
    <property type="entry name" value="AHBA_syn"/>
    <property type="match status" value="1"/>
</dbReference>
<keyword evidence="2 3" id="KW-0663">Pyridoxal phosphate</keyword>
<dbReference type="NCBIfam" id="TIGR03588">
    <property type="entry name" value="PseC"/>
    <property type="match status" value="1"/>
</dbReference>
<dbReference type="InterPro" id="IPR015421">
    <property type="entry name" value="PyrdxlP-dep_Trfase_major"/>
</dbReference>
<gene>
    <name evidence="4" type="ORF">A3D64_01290</name>
</gene>
<evidence type="ECO:0000256" key="1">
    <source>
        <dbReference type="PIRSR" id="PIRSR000390-1"/>
    </source>
</evidence>
<dbReference type="Gene3D" id="3.90.1150.10">
    <property type="entry name" value="Aspartate Aminotransferase, domain 1"/>
    <property type="match status" value="1"/>
</dbReference>
<dbReference type="GO" id="GO:0008483">
    <property type="term" value="F:transaminase activity"/>
    <property type="evidence" value="ECO:0007669"/>
    <property type="project" value="TreeGrafter"/>
</dbReference>
<dbReference type="SUPFAM" id="SSF53383">
    <property type="entry name" value="PLP-dependent transferases"/>
    <property type="match status" value="1"/>
</dbReference>
<evidence type="ECO:0000313" key="4">
    <source>
        <dbReference type="EMBL" id="OHA70637.1"/>
    </source>
</evidence>
<evidence type="ECO:0000256" key="2">
    <source>
        <dbReference type="PIRSR" id="PIRSR000390-2"/>
    </source>
</evidence>
<evidence type="ECO:0000256" key="3">
    <source>
        <dbReference type="RuleBase" id="RU004508"/>
    </source>
</evidence>
<dbReference type="PIRSF" id="PIRSF000390">
    <property type="entry name" value="PLP_StrS"/>
    <property type="match status" value="1"/>
</dbReference>
<dbReference type="InterPro" id="IPR015424">
    <property type="entry name" value="PyrdxlP-dep_Trfase"/>
</dbReference>
<dbReference type="AlphaFoldDB" id="A0A1G2RD35"/>
<proteinExistence type="inferred from homology"/>
<comment type="caution">
    <text evidence="4">The sequence shown here is derived from an EMBL/GenBank/DDBJ whole genome shotgun (WGS) entry which is preliminary data.</text>
</comment>
<dbReference type="GO" id="GO:0030170">
    <property type="term" value="F:pyridoxal phosphate binding"/>
    <property type="evidence" value="ECO:0007669"/>
    <property type="project" value="TreeGrafter"/>
</dbReference>
<sequence>MQRVSRIKKYLPYGHQWIDQEDVRAVVKILRSEWLTQGPLVEEFENAVAKYCGARYALAVSSGTAALHVAYFAAGIQKGDEVIMSPLTFAATANTAVFLGAKPVFADIKEDTLNIDPAEAEKRITKKTKVIMAVDFAGRPCEYKELSRIARKHKLVLMADAAHSLGATYKGKKVGQLADITTLSFHPVKAITTGEGGMVLTNNRKFAEKARRFRNHGIERKPGKRGWYYEIAEPGLNYRITDIQCALGLSQLKKLNGFLRRRRELARQYRGLLKGVKRLILPTVAREAQSAWHLYPVQIAKGAARRKEVFDKLRQQGIGVQVHYMPLHLHPFYKRKFGYKRGDFPNAERYYDRALSIPLFPAMTNLQQKHVVQALINLL</sequence>
<accession>A0A1G2RD35</accession>
<dbReference type="PANTHER" id="PTHR30244">
    <property type="entry name" value="TRANSAMINASE"/>
    <property type="match status" value="1"/>
</dbReference>
<organism evidence="4 5">
    <name type="scientific">Candidatus Wildermuthbacteria bacterium RIFCSPHIGHO2_02_FULL_49_9</name>
    <dbReference type="NCBI Taxonomy" id="1802456"/>
    <lineage>
        <taxon>Bacteria</taxon>
        <taxon>Candidatus Wildermuthiibacteriota</taxon>
    </lineage>
</organism>
<comment type="similarity">
    <text evidence="3">Belongs to the DegT/DnrJ/EryC1 family.</text>
</comment>
<dbReference type="InterPro" id="IPR020026">
    <property type="entry name" value="PseC"/>
</dbReference>
<name>A0A1G2RD35_9BACT</name>